<feature type="region of interest" description="Disordered" evidence="1">
    <location>
        <begin position="49"/>
        <end position="89"/>
    </location>
</feature>
<dbReference type="EMBL" id="LQQR01000006">
    <property type="protein sequence ID" value="KZE22939.1"/>
    <property type="molecule type" value="Genomic_DNA"/>
</dbReference>
<reference evidence="2" key="2">
    <citation type="submission" date="2016-01" db="EMBL/GenBank/DDBJ databases">
        <authorList>
            <person name="Hong K.W."/>
        </authorList>
    </citation>
    <scope>NUCLEOTIDE SEQUENCE</scope>
    <source>
        <strain evidence="2">M40</strain>
    </source>
</reference>
<evidence type="ECO:0000313" key="3">
    <source>
        <dbReference type="EMBL" id="PAK95751.1"/>
    </source>
</evidence>
<dbReference type="Proteomes" id="UP000076612">
    <property type="component" value="Unassembled WGS sequence"/>
</dbReference>
<organism evidence="3 5">
    <name type="scientific">Brevibacterium casei</name>
    <dbReference type="NCBI Taxonomy" id="33889"/>
    <lineage>
        <taxon>Bacteria</taxon>
        <taxon>Bacillati</taxon>
        <taxon>Actinomycetota</taxon>
        <taxon>Actinomycetes</taxon>
        <taxon>Micrococcales</taxon>
        <taxon>Brevibacteriaceae</taxon>
        <taxon>Brevibacterium</taxon>
    </lineage>
</organism>
<evidence type="ECO:0000313" key="2">
    <source>
        <dbReference type="EMBL" id="KZE22939.1"/>
    </source>
</evidence>
<protein>
    <submittedName>
        <fullName evidence="3">Uncharacterized protein</fullName>
    </submittedName>
</protein>
<reference evidence="4" key="1">
    <citation type="submission" date="2016-01" db="EMBL/GenBank/DDBJ databases">
        <title>Draft genome of Chromobacterium sp. F49.</title>
        <authorList>
            <person name="Hong K.W."/>
        </authorList>
    </citation>
    <scope>NUCLEOTIDE SEQUENCE [LARGE SCALE GENOMIC DNA]</scope>
    <source>
        <strain evidence="4">M40</strain>
    </source>
</reference>
<accession>A0A161S2M6</accession>
<dbReference type="Proteomes" id="UP000216867">
    <property type="component" value="Unassembled WGS sequence"/>
</dbReference>
<proteinExistence type="predicted"/>
<feature type="compositionally biased region" description="Low complexity" evidence="1">
    <location>
        <begin position="67"/>
        <end position="79"/>
    </location>
</feature>
<dbReference type="RefSeq" id="WP_063249104.1">
    <property type="nucleotide sequence ID" value="NZ_LQQR01000006.1"/>
</dbReference>
<evidence type="ECO:0000256" key="1">
    <source>
        <dbReference type="SAM" id="MobiDB-lite"/>
    </source>
</evidence>
<dbReference type="EMBL" id="NCWY01000006">
    <property type="protein sequence ID" value="PAK95751.1"/>
    <property type="molecule type" value="Genomic_DNA"/>
</dbReference>
<comment type="caution">
    <text evidence="3">The sequence shown here is derived from an EMBL/GenBank/DDBJ whole genome shotgun (WGS) entry which is preliminary data.</text>
</comment>
<reference evidence="3 5" key="3">
    <citation type="submission" date="2017-04" db="EMBL/GenBank/DDBJ databases">
        <title>Kefir bacterial isolates.</title>
        <authorList>
            <person name="Kim Y."/>
            <person name="Blasche S."/>
            <person name="Patil K.R."/>
        </authorList>
    </citation>
    <scope>NUCLEOTIDE SEQUENCE [LARGE SCALE GENOMIC DNA]</scope>
    <source>
        <strain evidence="3 5">OG2</strain>
    </source>
</reference>
<name>A0A161S2M6_9MICO</name>
<dbReference type="AlphaFoldDB" id="A0A161S2M6"/>
<gene>
    <name evidence="2" type="ORF">AVW13_06080</name>
    <name evidence="3" type="ORF">B8X04_08360</name>
</gene>
<evidence type="ECO:0000313" key="5">
    <source>
        <dbReference type="Proteomes" id="UP000216867"/>
    </source>
</evidence>
<evidence type="ECO:0000313" key="4">
    <source>
        <dbReference type="Proteomes" id="UP000076612"/>
    </source>
</evidence>
<sequence>MKAIPRVIAGTAVVLAAVLTAAPIGAGLADLVLSPDHHGKQLTAGAAQKTAAEAGEPWSGGTPEGTSPPVGVDGSDVVPLSPRSLDSTAPVRSDVTFRTAAGSGAESPEARITDLAADLQTGVDAGEITQADADRVLGDMSSYIRGERTWPERMTV</sequence>
<dbReference type="STRING" id="33889.AVW13_06080"/>